<gene>
    <name evidence="2" type="ORF">ElyMa_001907900</name>
</gene>
<dbReference type="AlphaFoldDB" id="A0AAV4ESY8"/>
<comment type="caution">
    <text evidence="2">The sequence shown here is derived from an EMBL/GenBank/DDBJ whole genome shotgun (WGS) entry which is preliminary data.</text>
</comment>
<protein>
    <submittedName>
        <fullName evidence="2">Uncharacterized protein</fullName>
    </submittedName>
</protein>
<dbReference type="Proteomes" id="UP000762676">
    <property type="component" value="Unassembled WGS sequence"/>
</dbReference>
<proteinExistence type="predicted"/>
<keyword evidence="3" id="KW-1185">Reference proteome</keyword>
<evidence type="ECO:0000313" key="2">
    <source>
        <dbReference type="EMBL" id="GFR63889.1"/>
    </source>
</evidence>
<name>A0AAV4ESY8_9GAST</name>
<feature type="region of interest" description="Disordered" evidence="1">
    <location>
        <begin position="12"/>
        <end position="34"/>
    </location>
</feature>
<evidence type="ECO:0000313" key="3">
    <source>
        <dbReference type="Proteomes" id="UP000762676"/>
    </source>
</evidence>
<accession>A0AAV4ESY8</accession>
<organism evidence="2 3">
    <name type="scientific">Elysia marginata</name>
    <dbReference type="NCBI Taxonomy" id="1093978"/>
    <lineage>
        <taxon>Eukaryota</taxon>
        <taxon>Metazoa</taxon>
        <taxon>Spiralia</taxon>
        <taxon>Lophotrochozoa</taxon>
        <taxon>Mollusca</taxon>
        <taxon>Gastropoda</taxon>
        <taxon>Heterobranchia</taxon>
        <taxon>Euthyneura</taxon>
        <taxon>Panpulmonata</taxon>
        <taxon>Sacoglossa</taxon>
        <taxon>Placobranchoidea</taxon>
        <taxon>Plakobranchidae</taxon>
        <taxon>Elysia</taxon>
    </lineage>
</organism>
<evidence type="ECO:0000256" key="1">
    <source>
        <dbReference type="SAM" id="MobiDB-lite"/>
    </source>
</evidence>
<dbReference type="EMBL" id="BMAT01003865">
    <property type="protein sequence ID" value="GFR63889.1"/>
    <property type="molecule type" value="Genomic_DNA"/>
</dbReference>
<reference evidence="2 3" key="1">
    <citation type="journal article" date="2021" name="Elife">
        <title>Chloroplast acquisition without the gene transfer in kleptoplastic sea slugs, Plakobranchus ocellatus.</title>
        <authorList>
            <person name="Maeda T."/>
            <person name="Takahashi S."/>
            <person name="Yoshida T."/>
            <person name="Shimamura S."/>
            <person name="Takaki Y."/>
            <person name="Nagai Y."/>
            <person name="Toyoda A."/>
            <person name="Suzuki Y."/>
            <person name="Arimoto A."/>
            <person name="Ishii H."/>
            <person name="Satoh N."/>
            <person name="Nishiyama T."/>
            <person name="Hasebe M."/>
            <person name="Maruyama T."/>
            <person name="Minagawa J."/>
            <person name="Obokata J."/>
            <person name="Shigenobu S."/>
        </authorList>
    </citation>
    <scope>NUCLEOTIDE SEQUENCE [LARGE SCALE GENOMIC DNA]</scope>
</reference>
<sequence length="164" mass="16677">MFLPPAPSLQQGALRGPGAMPHLIPVSGQNGASDDARMFAQPMALQMRQPGAPGGAPIILAPRLPPPQMHVATSQAAAATSIAMNGGAPPPLVSPGPGEHTSLMYSPYGAVSTLGTITSAAVPPTMDPYSFSAAGAPSIIEYPTHLDQAQAGMLALRRDFVTGM</sequence>